<dbReference type="AlphaFoldDB" id="A0A438MZL7"/>
<keyword evidence="2" id="KW-0479">Metal-binding</keyword>
<accession>A0A438MZL7</accession>
<dbReference type="CDD" id="cd12148">
    <property type="entry name" value="fungal_TF_MHR"/>
    <property type="match status" value="1"/>
</dbReference>
<dbReference type="GO" id="GO:0008270">
    <property type="term" value="F:zinc ion binding"/>
    <property type="evidence" value="ECO:0007669"/>
    <property type="project" value="InterPro"/>
</dbReference>
<protein>
    <recommendedName>
        <fullName evidence="8">Zn(2)-C6 fungal-type domain-containing protein</fullName>
    </recommendedName>
</protein>
<evidence type="ECO:0000256" key="1">
    <source>
        <dbReference type="ARBA" id="ARBA00004123"/>
    </source>
</evidence>
<evidence type="ECO:0000259" key="8">
    <source>
        <dbReference type="PROSITE" id="PS50048"/>
    </source>
</evidence>
<evidence type="ECO:0000313" key="9">
    <source>
        <dbReference type="EMBL" id="RVX68679.1"/>
    </source>
</evidence>
<dbReference type="InterPro" id="IPR050987">
    <property type="entry name" value="AtrR-like"/>
</dbReference>
<comment type="subcellular location">
    <subcellularLocation>
        <location evidence="1">Nucleus</location>
    </subcellularLocation>
</comment>
<name>A0A438MZL7_EXOME</name>
<organism evidence="9 10">
    <name type="scientific">Exophiala mesophila</name>
    <name type="common">Black yeast-like fungus</name>
    <dbReference type="NCBI Taxonomy" id="212818"/>
    <lineage>
        <taxon>Eukaryota</taxon>
        <taxon>Fungi</taxon>
        <taxon>Dikarya</taxon>
        <taxon>Ascomycota</taxon>
        <taxon>Pezizomycotina</taxon>
        <taxon>Eurotiomycetes</taxon>
        <taxon>Chaetothyriomycetidae</taxon>
        <taxon>Chaetothyriales</taxon>
        <taxon>Herpotrichiellaceae</taxon>
        <taxon>Exophiala</taxon>
    </lineage>
</organism>
<keyword evidence="5" id="KW-0804">Transcription</keyword>
<evidence type="ECO:0000256" key="4">
    <source>
        <dbReference type="ARBA" id="ARBA00023125"/>
    </source>
</evidence>
<dbReference type="GO" id="GO:0005634">
    <property type="term" value="C:nucleus"/>
    <property type="evidence" value="ECO:0007669"/>
    <property type="project" value="UniProtKB-SubCell"/>
</dbReference>
<dbReference type="GO" id="GO:0006351">
    <property type="term" value="P:DNA-templated transcription"/>
    <property type="evidence" value="ECO:0007669"/>
    <property type="project" value="InterPro"/>
</dbReference>
<dbReference type="CDD" id="cd00067">
    <property type="entry name" value="GAL4"/>
    <property type="match status" value="1"/>
</dbReference>
<gene>
    <name evidence="9" type="ORF">B0A52_07106</name>
</gene>
<comment type="caution">
    <text evidence="9">The sequence shown here is derived from an EMBL/GenBank/DDBJ whole genome shotgun (WGS) entry which is preliminary data.</text>
</comment>
<evidence type="ECO:0000256" key="2">
    <source>
        <dbReference type="ARBA" id="ARBA00022723"/>
    </source>
</evidence>
<feature type="region of interest" description="Disordered" evidence="7">
    <location>
        <begin position="51"/>
        <end position="114"/>
    </location>
</feature>
<evidence type="ECO:0000256" key="6">
    <source>
        <dbReference type="ARBA" id="ARBA00023242"/>
    </source>
</evidence>
<dbReference type="SMART" id="SM00906">
    <property type="entry name" value="Fungal_trans"/>
    <property type="match status" value="1"/>
</dbReference>
<feature type="compositionally biased region" description="Basic and acidic residues" evidence="7">
    <location>
        <begin position="91"/>
        <end position="101"/>
    </location>
</feature>
<dbReference type="GO" id="GO:0000981">
    <property type="term" value="F:DNA-binding transcription factor activity, RNA polymerase II-specific"/>
    <property type="evidence" value="ECO:0007669"/>
    <property type="project" value="InterPro"/>
</dbReference>
<feature type="compositionally biased region" description="Polar residues" evidence="7">
    <location>
        <begin position="64"/>
        <end position="83"/>
    </location>
</feature>
<dbReference type="Pfam" id="PF04082">
    <property type="entry name" value="Fungal_trans"/>
    <property type="match status" value="1"/>
</dbReference>
<dbReference type="InterPro" id="IPR001138">
    <property type="entry name" value="Zn2Cys6_DnaBD"/>
</dbReference>
<dbReference type="Gene3D" id="4.10.240.10">
    <property type="entry name" value="Zn(2)-C6 fungal-type DNA-binding domain"/>
    <property type="match status" value="1"/>
</dbReference>
<dbReference type="Proteomes" id="UP000288859">
    <property type="component" value="Unassembled WGS sequence"/>
</dbReference>
<dbReference type="PANTHER" id="PTHR46910:SF3">
    <property type="entry name" value="HALOTOLERANCE PROTEIN 9-RELATED"/>
    <property type="match status" value="1"/>
</dbReference>
<dbReference type="InterPro" id="IPR036864">
    <property type="entry name" value="Zn2-C6_fun-type_DNA-bd_sf"/>
</dbReference>
<keyword evidence="4" id="KW-0238">DNA-binding</keyword>
<reference evidence="9 10" key="1">
    <citation type="submission" date="2017-03" db="EMBL/GenBank/DDBJ databases">
        <title>Genomes of endolithic fungi from Antarctica.</title>
        <authorList>
            <person name="Coleine C."/>
            <person name="Masonjones S."/>
            <person name="Stajich J.E."/>
        </authorList>
    </citation>
    <scope>NUCLEOTIDE SEQUENCE [LARGE SCALE GENOMIC DNA]</scope>
    <source>
        <strain evidence="9 10">CCFEE 6314</strain>
    </source>
</reference>
<evidence type="ECO:0000313" key="10">
    <source>
        <dbReference type="Proteomes" id="UP000288859"/>
    </source>
</evidence>
<dbReference type="SUPFAM" id="SSF57701">
    <property type="entry name" value="Zn2/Cys6 DNA-binding domain"/>
    <property type="match status" value="1"/>
</dbReference>
<evidence type="ECO:0000256" key="3">
    <source>
        <dbReference type="ARBA" id="ARBA00023015"/>
    </source>
</evidence>
<dbReference type="OrthoDB" id="3266505at2759"/>
<evidence type="ECO:0000256" key="5">
    <source>
        <dbReference type="ARBA" id="ARBA00023163"/>
    </source>
</evidence>
<dbReference type="PROSITE" id="PS50048">
    <property type="entry name" value="ZN2_CY6_FUNGAL_2"/>
    <property type="match status" value="1"/>
</dbReference>
<evidence type="ECO:0000256" key="7">
    <source>
        <dbReference type="SAM" id="MobiDB-lite"/>
    </source>
</evidence>
<feature type="domain" description="Zn(2)-C6 fungal-type" evidence="8">
    <location>
        <begin position="19"/>
        <end position="48"/>
    </location>
</feature>
<dbReference type="Pfam" id="PF00172">
    <property type="entry name" value="Zn_clus"/>
    <property type="match status" value="1"/>
</dbReference>
<feature type="compositionally biased region" description="Polar residues" evidence="7">
    <location>
        <begin position="102"/>
        <end position="114"/>
    </location>
</feature>
<dbReference type="EMBL" id="NAJM01000036">
    <property type="protein sequence ID" value="RVX68679.1"/>
    <property type="molecule type" value="Genomic_DNA"/>
</dbReference>
<keyword evidence="3" id="KW-0805">Transcription regulation</keyword>
<keyword evidence="6" id="KW-0539">Nucleus</keyword>
<sequence>MITSGSNRLRVRDKYTPQACNECQRRKRKCSGEKDCQNCRRWATDCVFSETRGARPSRRRSPSTCSIAPTNWADSSSVDQPNPATILDVVASERDPPDRGQKTPSVVGTAESSSPRENVFECSTNFVTGASFFRQLDLLYRTVTQAQGSHTETVKDDCTGREPTTLDTNPSTARLYLDVDQTIEQVRAQSVSELLRALDIFFAYVHPHYPCMNENHLRAQASAFSANDSATLTKTNAVQLATLLKYLMAVTSILSDTTTPTESIPGWQDLALAEKLFNHATSLERANIVTVQALLLKTLYFMYAGFLNLAYNTMGTTVRLCFQLGLHDESSWGNDCKFYDRVYRRRVFWSVYCLNHNVAQTRGLPELLHESDINVGLPQCVDDRMLYPTCLPLPEIPATSPIPYVLQVIKLTRLSSEICETIFGVRAKKPVPHEVTAALDAKIVEFAKQIPSALHWPPSTESQEMYDGRPSYVHNQAFVLHLRILYLRMLPWRDEMFSLTYSKKTAQLCIDLAEEIIGAVEMSQTLYDTSRCQRHAYLHHIISALVPMICIIVRQNNAEGLTMPAINLLNKSLKIITPFTHNMFLARNVIPVLGRSIKIARDIIEARRARQNAPCEGISNVTSSGGGAAQVQPTTWSGSNNVDAANEWSMPFPPALNQNDMLQEAALKAHDLPMMWEDSGLEVWNNINWAM</sequence>
<dbReference type="SMART" id="SM00066">
    <property type="entry name" value="GAL4"/>
    <property type="match status" value="1"/>
</dbReference>
<proteinExistence type="predicted"/>
<dbReference type="InterPro" id="IPR007219">
    <property type="entry name" value="XnlR_reg_dom"/>
</dbReference>
<dbReference type="GO" id="GO:0003677">
    <property type="term" value="F:DNA binding"/>
    <property type="evidence" value="ECO:0007669"/>
    <property type="project" value="UniProtKB-KW"/>
</dbReference>
<dbReference type="PANTHER" id="PTHR46910">
    <property type="entry name" value="TRANSCRIPTION FACTOR PDR1"/>
    <property type="match status" value="1"/>
</dbReference>